<accession>A0A3N4JPB3</accession>
<reference evidence="4 5" key="1">
    <citation type="journal article" date="2018" name="Nat. Ecol. Evol.">
        <title>Pezizomycetes genomes reveal the molecular basis of ectomycorrhizal truffle lifestyle.</title>
        <authorList>
            <person name="Murat C."/>
            <person name="Payen T."/>
            <person name="Noel B."/>
            <person name="Kuo A."/>
            <person name="Morin E."/>
            <person name="Chen J."/>
            <person name="Kohler A."/>
            <person name="Krizsan K."/>
            <person name="Balestrini R."/>
            <person name="Da Silva C."/>
            <person name="Montanini B."/>
            <person name="Hainaut M."/>
            <person name="Levati E."/>
            <person name="Barry K.W."/>
            <person name="Belfiori B."/>
            <person name="Cichocki N."/>
            <person name="Clum A."/>
            <person name="Dockter R.B."/>
            <person name="Fauchery L."/>
            <person name="Guy J."/>
            <person name="Iotti M."/>
            <person name="Le Tacon F."/>
            <person name="Lindquist E.A."/>
            <person name="Lipzen A."/>
            <person name="Malagnac F."/>
            <person name="Mello A."/>
            <person name="Molinier V."/>
            <person name="Miyauchi S."/>
            <person name="Poulain J."/>
            <person name="Riccioni C."/>
            <person name="Rubini A."/>
            <person name="Sitrit Y."/>
            <person name="Splivallo R."/>
            <person name="Traeger S."/>
            <person name="Wang M."/>
            <person name="Zifcakova L."/>
            <person name="Wipf D."/>
            <person name="Zambonelli A."/>
            <person name="Paolocci F."/>
            <person name="Nowrousian M."/>
            <person name="Ottonello S."/>
            <person name="Baldrian P."/>
            <person name="Spatafora J.W."/>
            <person name="Henrissat B."/>
            <person name="Nagy L.G."/>
            <person name="Aury J.M."/>
            <person name="Wincker P."/>
            <person name="Grigoriev I.V."/>
            <person name="Bonfante P."/>
            <person name="Martin F.M."/>
        </authorList>
    </citation>
    <scope>NUCLEOTIDE SEQUENCE [LARGE SCALE GENOMIC DNA]</scope>
    <source>
        <strain evidence="4 5">120613-1</strain>
    </source>
</reference>
<evidence type="ECO:0000256" key="1">
    <source>
        <dbReference type="ARBA" id="ARBA00001968"/>
    </source>
</evidence>
<gene>
    <name evidence="4" type="ORF">L873DRAFT_1685176</name>
</gene>
<dbReference type="EMBL" id="ML120390">
    <property type="protein sequence ID" value="RPA99047.1"/>
    <property type="molecule type" value="Genomic_DNA"/>
</dbReference>
<feature type="domain" description="DDE Tnp4" evidence="3">
    <location>
        <begin position="13"/>
        <end position="86"/>
    </location>
</feature>
<dbReference type="OrthoDB" id="5979355at2759"/>
<dbReference type="GO" id="GO:0046872">
    <property type="term" value="F:metal ion binding"/>
    <property type="evidence" value="ECO:0007669"/>
    <property type="project" value="UniProtKB-KW"/>
</dbReference>
<dbReference type="Pfam" id="PF13359">
    <property type="entry name" value="DDE_Tnp_4"/>
    <property type="match status" value="1"/>
</dbReference>
<protein>
    <recommendedName>
        <fullName evidence="3">DDE Tnp4 domain-containing protein</fullName>
    </recommendedName>
</protein>
<proteinExistence type="predicted"/>
<evidence type="ECO:0000259" key="3">
    <source>
        <dbReference type="Pfam" id="PF13359"/>
    </source>
</evidence>
<keyword evidence="2" id="KW-0479">Metal-binding</keyword>
<sequence>KKNTLLESCWGFVDCTLKQIAQSIYGKESVYNMWKRMHCLTWKCQAIIVPDSIIAYLYELLEGYIHDSAIWREIRILEMLDTYTYSLNGSSLQVYSDPVYGINEYLISSFGGTAIAEYKQ</sequence>
<evidence type="ECO:0000313" key="4">
    <source>
        <dbReference type="EMBL" id="RPA99047.1"/>
    </source>
</evidence>
<organism evidence="4 5">
    <name type="scientific">Choiromyces venosus 120613-1</name>
    <dbReference type="NCBI Taxonomy" id="1336337"/>
    <lineage>
        <taxon>Eukaryota</taxon>
        <taxon>Fungi</taxon>
        <taxon>Dikarya</taxon>
        <taxon>Ascomycota</taxon>
        <taxon>Pezizomycotina</taxon>
        <taxon>Pezizomycetes</taxon>
        <taxon>Pezizales</taxon>
        <taxon>Tuberaceae</taxon>
        <taxon>Choiromyces</taxon>
    </lineage>
</organism>
<dbReference type="AlphaFoldDB" id="A0A3N4JPB3"/>
<dbReference type="STRING" id="1336337.A0A3N4JPB3"/>
<dbReference type="Proteomes" id="UP000276215">
    <property type="component" value="Unassembled WGS sequence"/>
</dbReference>
<evidence type="ECO:0000313" key="5">
    <source>
        <dbReference type="Proteomes" id="UP000276215"/>
    </source>
</evidence>
<feature type="non-terminal residue" evidence="4">
    <location>
        <position position="1"/>
    </location>
</feature>
<comment type="cofactor">
    <cofactor evidence="1">
        <name>a divalent metal cation</name>
        <dbReference type="ChEBI" id="CHEBI:60240"/>
    </cofactor>
</comment>
<keyword evidence="5" id="KW-1185">Reference proteome</keyword>
<name>A0A3N4JPB3_9PEZI</name>
<dbReference type="InterPro" id="IPR027806">
    <property type="entry name" value="HARBI1_dom"/>
</dbReference>
<evidence type="ECO:0000256" key="2">
    <source>
        <dbReference type="ARBA" id="ARBA00022723"/>
    </source>
</evidence>